<feature type="chain" id="PRO_5035838886" evidence="1">
    <location>
        <begin position="36"/>
        <end position="122"/>
    </location>
</feature>
<reference evidence="2" key="1">
    <citation type="submission" date="2020-05" db="EMBL/GenBank/DDBJ databases">
        <title>WGS assembly of Panicum virgatum.</title>
        <authorList>
            <person name="Lovell J.T."/>
            <person name="Jenkins J."/>
            <person name="Shu S."/>
            <person name="Juenger T.E."/>
            <person name="Schmutz J."/>
        </authorList>
    </citation>
    <scope>NUCLEOTIDE SEQUENCE</scope>
    <source>
        <strain evidence="2">AP13</strain>
    </source>
</reference>
<dbReference type="EMBL" id="CM029052">
    <property type="protein sequence ID" value="KAG2559058.1"/>
    <property type="molecule type" value="Genomic_DNA"/>
</dbReference>
<comment type="caution">
    <text evidence="2">The sequence shown here is derived from an EMBL/GenBank/DDBJ whole genome shotgun (WGS) entry which is preliminary data.</text>
</comment>
<keyword evidence="1" id="KW-0732">Signal</keyword>
<protein>
    <submittedName>
        <fullName evidence="2">Uncharacterized protein</fullName>
    </submittedName>
</protein>
<keyword evidence="3" id="KW-1185">Reference proteome</keyword>
<evidence type="ECO:0000313" key="2">
    <source>
        <dbReference type="EMBL" id="KAG2559058.1"/>
    </source>
</evidence>
<gene>
    <name evidence="2" type="ORF">PVAP13_8NG323900</name>
</gene>
<evidence type="ECO:0000313" key="3">
    <source>
        <dbReference type="Proteomes" id="UP000823388"/>
    </source>
</evidence>
<organism evidence="2 3">
    <name type="scientific">Panicum virgatum</name>
    <name type="common">Blackwell switchgrass</name>
    <dbReference type="NCBI Taxonomy" id="38727"/>
    <lineage>
        <taxon>Eukaryota</taxon>
        <taxon>Viridiplantae</taxon>
        <taxon>Streptophyta</taxon>
        <taxon>Embryophyta</taxon>
        <taxon>Tracheophyta</taxon>
        <taxon>Spermatophyta</taxon>
        <taxon>Magnoliopsida</taxon>
        <taxon>Liliopsida</taxon>
        <taxon>Poales</taxon>
        <taxon>Poaceae</taxon>
        <taxon>PACMAD clade</taxon>
        <taxon>Panicoideae</taxon>
        <taxon>Panicodae</taxon>
        <taxon>Paniceae</taxon>
        <taxon>Panicinae</taxon>
        <taxon>Panicum</taxon>
        <taxon>Panicum sect. Hiantes</taxon>
    </lineage>
</organism>
<dbReference type="AlphaFoldDB" id="A0A8T0PDS0"/>
<dbReference type="Proteomes" id="UP000823388">
    <property type="component" value="Chromosome 8N"/>
</dbReference>
<sequence>MASASGAALRKKKVVPAAALCIMLVLLSMGPPAMADIQDDCRAFCIPQCNGLASNTCSAIIDLASVLKTLPFFTETCNVRVAQLCLPVCLNACTLNTLTPPGAPTPARAPAPAGATPPPCKA</sequence>
<proteinExistence type="predicted"/>
<evidence type="ECO:0000256" key="1">
    <source>
        <dbReference type="SAM" id="SignalP"/>
    </source>
</evidence>
<name>A0A8T0PDS0_PANVG</name>
<accession>A0A8T0PDS0</accession>
<feature type="signal peptide" evidence="1">
    <location>
        <begin position="1"/>
        <end position="35"/>
    </location>
</feature>